<name>A0AAD5E6R1_UMBRA</name>
<evidence type="ECO:0000256" key="8">
    <source>
        <dbReference type="ARBA" id="ARBA00023043"/>
    </source>
</evidence>
<evidence type="ECO:0000256" key="3">
    <source>
        <dbReference type="ARBA" id="ARBA00022490"/>
    </source>
</evidence>
<dbReference type="GO" id="GO:0004519">
    <property type="term" value="F:endonuclease activity"/>
    <property type="evidence" value="ECO:0007669"/>
    <property type="project" value="UniProtKB-KW"/>
</dbReference>
<dbReference type="PANTHER" id="PTHR16036:SF2">
    <property type="entry name" value="TRNA ENDONUCLEASE ANKZF1"/>
    <property type="match status" value="1"/>
</dbReference>
<dbReference type="GO" id="GO:0016787">
    <property type="term" value="F:hydrolase activity"/>
    <property type="evidence" value="ECO:0007669"/>
    <property type="project" value="UniProtKB-KW"/>
</dbReference>
<evidence type="ECO:0000313" key="15">
    <source>
        <dbReference type="Proteomes" id="UP001206595"/>
    </source>
</evidence>
<dbReference type="PROSITE" id="PS52044">
    <property type="entry name" value="VLRF1"/>
    <property type="match status" value="1"/>
</dbReference>
<feature type="coiled-coil region" evidence="11">
    <location>
        <begin position="320"/>
        <end position="354"/>
    </location>
</feature>
<comment type="subcellular location">
    <subcellularLocation>
        <location evidence="1">Cytoplasm</location>
    </subcellularLocation>
</comment>
<dbReference type="GO" id="GO:0036503">
    <property type="term" value="P:ERAD pathway"/>
    <property type="evidence" value="ECO:0007669"/>
    <property type="project" value="TreeGrafter"/>
</dbReference>
<evidence type="ECO:0000256" key="4">
    <source>
        <dbReference type="ARBA" id="ARBA00022722"/>
    </source>
</evidence>
<protein>
    <recommendedName>
        <fullName evidence="13">VLRF1 domain-containing protein</fullName>
    </recommendedName>
</protein>
<keyword evidence="8" id="KW-0040">ANK repeat</keyword>
<feature type="compositionally biased region" description="Polar residues" evidence="12">
    <location>
        <begin position="217"/>
        <end position="232"/>
    </location>
</feature>
<keyword evidence="3 10" id="KW-0963">Cytoplasm</keyword>
<sequence>MVDSEGNFVPACSKCGIEFRSVEKDKQRAHFRSDWHRYNVKRSIEHANLPAVSEQQFQDMLEDLTDSISGSDADDSASEGELDAPAEDSVDLLVSKEKHRLAALERAKLAVESQKKVSLHNNSPLSWYTASPLLPGNVHLGVYNSARRNIQAPLEHDQLLGNHTRMWTMIMVGGGHFAAAVIDVGKSRAQESNSSRATSVIAHKTFHRYTTRRKQGGAQSANDNANGTASSAGSQIRRYNEVALKQEIRELLSQWRKYLQESDTIFVHAPSANKKIIYGYEDAPLDVNDKRIQSFPFTTHRPTLNEIKRAFFELTDLKVVEFDETTLRQHEQQLARAEEAKKIALTKLEQLSLSTPTEPEADTEQAKPDADVEKAVLLTKQGKVQVLESFIERCRQQGKELPLSGPLPANTKIEDSRRLATLLHVASSHGQAEVANFLLRECGADPTVMNEAGKVPYDLCKDKLVRNAFRRCMCDMPEKWDWLQAAKVPSPLTAEMERQQLEKEELRQRKEQEARQKIEEQRRQREERKLASESAQDTPAKPSSKSAGPLQALYGGTAMNTASMSPEARKRLERELRLRAAEARRA</sequence>
<evidence type="ECO:0000259" key="13">
    <source>
        <dbReference type="PROSITE" id="PS52044"/>
    </source>
</evidence>
<dbReference type="InterPro" id="IPR002110">
    <property type="entry name" value="Ankyrin_rpt"/>
</dbReference>
<comment type="similarity">
    <text evidence="2 10">Belongs to the ANKZF1/VMS1 family.</text>
</comment>
<reference evidence="14" key="1">
    <citation type="submission" date="2021-06" db="EMBL/GenBank/DDBJ databases">
        <authorList>
            <consortium name="DOE Joint Genome Institute"/>
            <person name="Mondo S.J."/>
            <person name="Amses K.R."/>
            <person name="Simmons D.R."/>
            <person name="Longcore J.E."/>
            <person name="Seto K."/>
            <person name="Alves G.H."/>
            <person name="Bonds A.E."/>
            <person name="Quandt C.A."/>
            <person name="Davis W.J."/>
            <person name="Chang Y."/>
            <person name="Letcher P.M."/>
            <person name="Powell M.J."/>
            <person name="Kuo A."/>
            <person name="Labutti K."/>
            <person name="Pangilinan J."/>
            <person name="Andreopoulos W."/>
            <person name="Tritt A."/>
            <person name="Riley R."/>
            <person name="Hundley H."/>
            <person name="Johnson J."/>
            <person name="Lipzen A."/>
            <person name="Barry K."/>
            <person name="Berbee M.L."/>
            <person name="Buchler N.E."/>
            <person name="Grigoriev I.V."/>
            <person name="Spatafora J.W."/>
            <person name="Stajich J.E."/>
            <person name="James T.Y."/>
        </authorList>
    </citation>
    <scope>NUCLEOTIDE SEQUENCE</scope>
    <source>
        <strain evidence="14">AG</strain>
    </source>
</reference>
<feature type="compositionally biased region" description="Basic and acidic residues" evidence="12">
    <location>
        <begin position="567"/>
        <end position="586"/>
    </location>
</feature>
<keyword evidence="4 10" id="KW-0540">Nuclease</keyword>
<dbReference type="Proteomes" id="UP001206595">
    <property type="component" value="Unassembled WGS sequence"/>
</dbReference>
<feature type="compositionally biased region" description="Polar residues" evidence="12">
    <location>
        <begin position="533"/>
        <end position="546"/>
    </location>
</feature>
<dbReference type="InterPro" id="IPR036770">
    <property type="entry name" value="Ankyrin_rpt-contain_sf"/>
</dbReference>
<keyword evidence="7 10" id="KW-0378">Hydrolase</keyword>
<evidence type="ECO:0000256" key="1">
    <source>
        <dbReference type="ARBA" id="ARBA00004496"/>
    </source>
</evidence>
<evidence type="ECO:0000256" key="2">
    <source>
        <dbReference type="ARBA" id="ARBA00009262"/>
    </source>
</evidence>
<reference evidence="14" key="2">
    <citation type="journal article" date="2022" name="Proc. Natl. Acad. Sci. U.S.A.">
        <title>Diploid-dominant life cycles characterize the early evolution of Fungi.</title>
        <authorList>
            <person name="Amses K.R."/>
            <person name="Simmons D.R."/>
            <person name="Longcore J.E."/>
            <person name="Mondo S.J."/>
            <person name="Seto K."/>
            <person name="Jeronimo G.H."/>
            <person name="Bonds A.E."/>
            <person name="Quandt C.A."/>
            <person name="Davis W.J."/>
            <person name="Chang Y."/>
            <person name="Federici B.A."/>
            <person name="Kuo A."/>
            <person name="LaButti K."/>
            <person name="Pangilinan J."/>
            <person name="Andreopoulos W."/>
            <person name="Tritt A."/>
            <person name="Riley R."/>
            <person name="Hundley H."/>
            <person name="Johnson J."/>
            <person name="Lipzen A."/>
            <person name="Barry K."/>
            <person name="Lang B.F."/>
            <person name="Cuomo C.A."/>
            <person name="Buchler N.E."/>
            <person name="Grigoriev I.V."/>
            <person name="Spatafora J.W."/>
            <person name="Stajich J.E."/>
            <person name="James T.Y."/>
        </authorList>
    </citation>
    <scope>NUCLEOTIDE SEQUENCE</scope>
    <source>
        <strain evidence="14">AG</strain>
    </source>
</reference>
<comment type="domain">
    <text evidence="10">The VLRF1 domain mediates binding to the 60S ribosomal subunit.</text>
</comment>
<dbReference type="GO" id="GO:0005737">
    <property type="term" value="C:cytoplasm"/>
    <property type="evidence" value="ECO:0007669"/>
    <property type="project" value="UniProtKB-SubCell"/>
</dbReference>
<dbReference type="PANTHER" id="PTHR16036">
    <property type="entry name" value="ANKYRIN REPEAT AND ZINC FINGER DOMAIN-CONTAINING PROTEIN 1"/>
    <property type="match status" value="1"/>
</dbReference>
<keyword evidence="5" id="KW-0677">Repeat</keyword>
<evidence type="ECO:0000256" key="5">
    <source>
        <dbReference type="ARBA" id="ARBA00022737"/>
    </source>
</evidence>
<dbReference type="EMBL" id="MU620942">
    <property type="protein sequence ID" value="KAI8577340.1"/>
    <property type="molecule type" value="Genomic_DNA"/>
</dbReference>
<dbReference type="Pfam" id="PF18826">
    <property type="entry name" value="bVLRF1"/>
    <property type="match status" value="1"/>
</dbReference>
<evidence type="ECO:0000256" key="12">
    <source>
        <dbReference type="SAM" id="MobiDB-lite"/>
    </source>
</evidence>
<feature type="compositionally biased region" description="Basic and acidic residues" evidence="12">
    <location>
        <begin position="505"/>
        <end position="531"/>
    </location>
</feature>
<keyword evidence="15" id="KW-1185">Reference proteome</keyword>
<dbReference type="Gene3D" id="1.25.40.20">
    <property type="entry name" value="Ankyrin repeat-containing domain"/>
    <property type="match status" value="1"/>
</dbReference>
<evidence type="ECO:0000313" key="14">
    <source>
        <dbReference type="EMBL" id="KAI8577340.1"/>
    </source>
</evidence>
<evidence type="ECO:0000256" key="9">
    <source>
        <dbReference type="ARBA" id="ARBA00023054"/>
    </source>
</evidence>
<dbReference type="InterPro" id="IPR047139">
    <property type="entry name" value="ANKZ1/VMS1"/>
</dbReference>
<feature type="region of interest" description="Disordered" evidence="12">
    <location>
        <begin position="66"/>
        <end position="87"/>
    </location>
</feature>
<feature type="domain" description="VLRF1" evidence="13">
    <location>
        <begin position="163"/>
        <end position="317"/>
    </location>
</feature>
<dbReference type="InterPro" id="IPR041175">
    <property type="entry name" value="VLRF1/Vms1"/>
</dbReference>
<proteinExistence type="inferred from homology"/>
<evidence type="ECO:0000256" key="7">
    <source>
        <dbReference type="ARBA" id="ARBA00022801"/>
    </source>
</evidence>
<evidence type="ECO:0000256" key="11">
    <source>
        <dbReference type="SAM" id="Coils"/>
    </source>
</evidence>
<dbReference type="RefSeq" id="XP_051442344.1">
    <property type="nucleotide sequence ID" value="XM_051584280.1"/>
</dbReference>
<dbReference type="GeneID" id="75909630"/>
<feature type="region of interest" description="Disordered" evidence="12">
    <location>
        <begin position="505"/>
        <end position="586"/>
    </location>
</feature>
<dbReference type="Pfam" id="PF00023">
    <property type="entry name" value="Ank"/>
    <property type="match status" value="1"/>
</dbReference>
<accession>A0AAD5E6R1</accession>
<evidence type="ECO:0000256" key="10">
    <source>
        <dbReference type="PROSITE-ProRule" id="PRU01389"/>
    </source>
</evidence>
<gene>
    <name evidence="14" type="ORF">K450DRAFT_177991</name>
</gene>
<organism evidence="14 15">
    <name type="scientific">Umbelopsis ramanniana AG</name>
    <dbReference type="NCBI Taxonomy" id="1314678"/>
    <lineage>
        <taxon>Eukaryota</taxon>
        <taxon>Fungi</taxon>
        <taxon>Fungi incertae sedis</taxon>
        <taxon>Mucoromycota</taxon>
        <taxon>Mucoromycotina</taxon>
        <taxon>Umbelopsidomycetes</taxon>
        <taxon>Umbelopsidales</taxon>
        <taxon>Umbelopsidaceae</taxon>
        <taxon>Umbelopsis</taxon>
    </lineage>
</organism>
<dbReference type="AlphaFoldDB" id="A0AAD5E6R1"/>
<comment type="caution">
    <text evidence="14">The sequence shown here is derived from an EMBL/GenBank/DDBJ whole genome shotgun (WGS) entry which is preliminary data.</text>
</comment>
<feature type="region of interest" description="Disordered" evidence="12">
    <location>
        <begin position="211"/>
        <end position="232"/>
    </location>
</feature>
<feature type="active site" evidence="10">
    <location>
        <position position="219"/>
    </location>
</feature>
<evidence type="ECO:0000256" key="6">
    <source>
        <dbReference type="ARBA" id="ARBA00022759"/>
    </source>
</evidence>
<feature type="compositionally biased region" description="Acidic residues" evidence="12">
    <location>
        <begin position="72"/>
        <end position="87"/>
    </location>
</feature>
<dbReference type="SUPFAM" id="SSF48403">
    <property type="entry name" value="Ankyrin repeat"/>
    <property type="match status" value="1"/>
</dbReference>
<keyword evidence="6 10" id="KW-0255">Endonuclease</keyword>
<keyword evidence="9 11" id="KW-0175">Coiled coil</keyword>